<keyword evidence="1" id="KW-0800">Toxin</keyword>
<dbReference type="InterPro" id="IPR025157">
    <property type="entry name" value="Hemagglutinin_rpt"/>
</dbReference>
<proteinExistence type="predicted"/>
<reference evidence="3 4" key="1">
    <citation type="submission" date="2022-02" db="EMBL/GenBank/DDBJ databases">
        <title>Phenotypic, genotypic and serological characterization of Edwardsiella ictaluri from catfish and ornamental fish species.</title>
        <authorList>
            <person name="Rose D."/>
            <person name="Tekedar H.C."/>
            <person name="Waldbieser G.C."/>
            <person name="Aarattuthodi S."/>
            <person name="Griffin M.J."/>
        </authorList>
    </citation>
    <scope>NUCLEOTIDE SEQUENCE [LARGE SCALE GENOMIC DNA]</scope>
    <source>
        <strain evidence="3 4">13 TAL-140 K3</strain>
    </source>
</reference>
<gene>
    <name evidence="3" type="ORF">MAY91_02675</name>
</gene>
<protein>
    <submittedName>
        <fullName evidence="3">Hemagglutinin repeat-containing protein</fullName>
    </submittedName>
</protein>
<sequence length="335" mass="34641">MSPPGGALTVLAGRDIRLTTGDAITDLVEHSKQRSRGLLSSSSLETHDEAHDLRALSSTLSGASVRIVSGGNTRVTGSNVVAEKDVRISAAKNVTVEAATDRSNVYHRTETKISGVFGSGSGIGISVGSQSSESTRQRTETTQSDTRSTVGTPGGNVIIRGGNQATLSAADIIAGRIADGTSRTSGHIDITGSNIAIIPGRDTVTDSVMHERKFSGITVSVKAPFENTVRNIRDALRGRDKNGSAIVDKVKSLGAEGVALALDGPGQAVAVSVGRSKSSAESHYQGEFNHGSHLAAAGNIQMTATGKTGGQRQRKYSDRRKPGERGRGDDAGGEA</sequence>
<accession>A0ABY8GI70</accession>
<feature type="region of interest" description="Disordered" evidence="2">
    <location>
        <begin position="303"/>
        <end position="335"/>
    </location>
</feature>
<dbReference type="EMBL" id="CP092014">
    <property type="protein sequence ID" value="WFN97050.1"/>
    <property type="molecule type" value="Genomic_DNA"/>
</dbReference>
<evidence type="ECO:0000313" key="4">
    <source>
        <dbReference type="Proteomes" id="UP001222680"/>
    </source>
</evidence>
<name>A0ABY8GI70_EDWIC</name>
<dbReference type="Proteomes" id="UP001222680">
    <property type="component" value="Chromosome"/>
</dbReference>
<organism evidence="3 4">
    <name type="scientific">Edwardsiella ictaluri</name>
    <dbReference type="NCBI Taxonomy" id="67780"/>
    <lineage>
        <taxon>Bacteria</taxon>
        <taxon>Pseudomonadati</taxon>
        <taxon>Pseudomonadota</taxon>
        <taxon>Gammaproteobacteria</taxon>
        <taxon>Enterobacterales</taxon>
        <taxon>Hafniaceae</taxon>
        <taxon>Edwardsiella</taxon>
    </lineage>
</organism>
<feature type="compositionally biased region" description="Low complexity" evidence="2">
    <location>
        <begin position="126"/>
        <end position="149"/>
    </location>
</feature>
<evidence type="ECO:0000256" key="2">
    <source>
        <dbReference type="SAM" id="MobiDB-lite"/>
    </source>
</evidence>
<feature type="compositionally biased region" description="Basic and acidic residues" evidence="2">
    <location>
        <begin position="315"/>
        <end position="335"/>
    </location>
</feature>
<feature type="region of interest" description="Disordered" evidence="2">
    <location>
        <begin position="124"/>
        <end position="157"/>
    </location>
</feature>
<keyword evidence="4" id="KW-1185">Reference proteome</keyword>
<dbReference type="Pfam" id="PF13332">
    <property type="entry name" value="Fil_haemagg_2"/>
    <property type="match status" value="1"/>
</dbReference>
<evidence type="ECO:0000256" key="1">
    <source>
        <dbReference type="ARBA" id="ARBA00022656"/>
    </source>
</evidence>
<evidence type="ECO:0000313" key="3">
    <source>
        <dbReference type="EMBL" id="WFN97050.1"/>
    </source>
</evidence>